<dbReference type="GO" id="GO:0004371">
    <property type="term" value="F:glycerone kinase activity"/>
    <property type="evidence" value="ECO:0007669"/>
    <property type="project" value="UniProtKB-EC"/>
</dbReference>
<accession>A0A6A5R311</accession>
<feature type="domain" description="DhaL" evidence="13">
    <location>
        <begin position="387"/>
        <end position="588"/>
    </location>
</feature>
<feature type="binding site" evidence="12">
    <location>
        <position position="110"/>
    </location>
    <ligand>
        <name>substrate</name>
    </ligand>
</feature>
<dbReference type="SUPFAM" id="SSF82549">
    <property type="entry name" value="DAK1/DegV-like"/>
    <property type="match status" value="1"/>
</dbReference>
<keyword evidence="4" id="KW-0808">Transferase</keyword>
<keyword evidence="5" id="KW-0547">Nucleotide-binding</keyword>
<evidence type="ECO:0000313" key="16">
    <source>
        <dbReference type="Proteomes" id="UP000800096"/>
    </source>
</evidence>
<keyword evidence="16" id="KW-1185">Reference proteome</keyword>
<evidence type="ECO:0000256" key="6">
    <source>
        <dbReference type="ARBA" id="ARBA00022777"/>
    </source>
</evidence>
<dbReference type="OrthoDB" id="1724672at2759"/>
<dbReference type="InterPro" id="IPR004007">
    <property type="entry name" value="DhaL_dom"/>
</dbReference>
<evidence type="ECO:0000256" key="11">
    <source>
        <dbReference type="PIRSR" id="PIRSR612734-1"/>
    </source>
</evidence>
<dbReference type="PANTHER" id="PTHR28629:SF1">
    <property type="entry name" value="YALI0F01606P"/>
    <property type="match status" value="1"/>
</dbReference>
<comment type="catalytic activity">
    <reaction evidence="9">
        <text>D-glyceraldehyde + ATP = D-glyceraldehyde 3-phosphate + ADP + H(+)</text>
        <dbReference type="Rhea" id="RHEA:13941"/>
        <dbReference type="ChEBI" id="CHEBI:15378"/>
        <dbReference type="ChEBI" id="CHEBI:17378"/>
        <dbReference type="ChEBI" id="CHEBI:30616"/>
        <dbReference type="ChEBI" id="CHEBI:59776"/>
        <dbReference type="ChEBI" id="CHEBI:456216"/>
        <dbReference type="EC" id="2.7.1.28"/>
    </reaction>
</comment>
<protein>
    <submittedName>
        <fullName evidence="15">Dihydroxyacetone kinase</fullName>
    </submittedName>
</protein>
<evidence type="ECO:0000256" key="7">
    <source>
        <dbReference type="ARBA" id="ARBA00022798"/>
    </source>
</evidence>
<comment type="catalytic activity">
    <reaction evidence="10">
        <text>dihydroxyacetone + ATP = dihydroxyacetone phosphate + ADP + H(+)</text>
        <dbReference type="Rhea" id="RHEA:15773"/>
        <dbReference type="ChEBI" id="CHEBI:15378"/>
        <dbReference type="ChEBI" id="CHEBI:16016"/>
        <dbReference type="ChEBI" id="CHEBI:30616"/>
        <dbReference type="ChEBI" id="CHEBI:57642"/>
        <dbReference type="ChEBI" id="CHEBI:456216"/>
        <dbReference type="EC" id="2.7.1.29"/>
    </reaction>
</comment>
<dbReference type="PANTHER" id="PTHR28629">
    <property type="entry name" value="TRIOKINASE/FMN CYCLASE"/>
    <property type="match status" value="1"/>
</dbReference>
<evidence type="ECO:0000256" key="8">
    <source>
        <dbReference type="ARBA" id="ARBA00022840"/>
    </source>
</evidence>
<dbReference type="InterPro" id="IPR004006">
    <property type="entry name" value="DhaK_dom"/>
</dbReference>
<evidence type="ECO:0000259" key="14">
    <source>
        <dbReference type="PROSITE" id="PS51481"/>
    </source>
</evidence>
<evidence type="ECO:0000313" key="15">
    <source>
        <dbReference type="EMBL" id="KAF1921540.1"/>
    </source>
</evidence>
<dbReference type="AlphaFoldDB" id="A0A6A5R311"/>
<dbReference type="InterPro" id="IPR036117">
    <property type="entry name" value="DhaL_dom_sf"/>
</dbReference>
<feature type="domain" description="DhaK" evidence="14">
    <location>
        <begin position="9"/>
        <end position="348"/>
    </location>
</feature>
<proteinExistence type="inferred from homology"/>
<dbReference type="Pfam" id="PF02733">
    <property type="entry name" value="Dak1"/>
    <property type="match status" value="1"/>
</dbReference>
<dbReference type="FunFam" id="3.40.50.10440:FF:000004">
    <property type="entry name" value="Dihydroxyacetone kinase"/>
    <property type="match status" value="1"/>
</dbReference>
<keyword evidence="8" id="KW-0067">ATP-binding</keyword>
<name>A0A6A5R311_AMPQU</name>
<dbReference type="PROSITE" id="PS51481">
    <property type="entry name" value="DHAK"/>
    <property type="match status" value="1"/>
</dbReference>
<evidence type="ECO:0000256" key="4">
    <source>
        <dbReference type="ARBA" id="ARBA00022679"/>
    </source>
</evidence>
<dbReference type="UniPathway" id="UPA00617">
    <property type="reaction ID" value="UER00669"/>
</dbReference>
<dbReference type="PROSITE" id="PS51480">
    <property type="entry name" value="DHAL"/>
    <property type="match status" value="1"/>
</dbReference>
<dbReference type="GO" id="GO:0050354">
    <property type="term" value="F:triokinase activity"/>
    <property type="evidence" value="ECO:0007669"/>
    <property type="project" value="UniProtKB-EC"/>
</dbReference>
<evidence type="ECO:0000256" key="1">
    <source>
        <dbReference type="ARBA" id="ARBA00003264"/>
    </source>
</evidence>
<sequence>MSRKHFFPSPEGVVVHMLNSLVTRNQHMGLDIENRVVYNLAHPPSQVTLISGGGSGHEPAWSGFVGDGMLSAAVCGDIFASPSTKQIMAGIRNAPSNEGVILCITNYTGDMLHFGLAREKGQALGYKVDVVCMAEDAALGREKSEKVGRRGLAGNLLVIKLVGAASQKGWAFERCRKIGELGNSQLVTIGTSLDHCHVPGREAFESVEDGACVLGMGIHNEPGLRTISPIPSPQDIIKDMLRYLLDPSDKDRAFVHFSPTDNVVMLCNNFGGLSNLEFDAMVSITLERLKSDWSIVPKRIYAGVLETSLNGQGFSITLGNMTGMAKAMDLSDEDIFELLDAPTNAPAWPKNGYRPVTVDRETEKLRNAANAAHANSSAVHKGPATPPYLIPVLRTACKAALAAEPTITQYDLQMGDGDCGEAVAGVCKSILSNIDAVESNPPSLLALLESISENVEDVGGSLGAILSILVTAFTNSLSSLTLDDSAPLDISTISSAAAIALENLKNYTSAREGDRTVMDVLIPFIRELNESRDVSKAIDVAEQSAQRTSKMKAKFGRATYVGEDGSERSRIPDPGAYAVAVWFRGLGEGFRVG</sequence>
<dbReference type="GO" id="GO:0019588">
    <property type="term" value="P:anaerobic glycerol catabolic process"/>
    <property type="evidence" value="ECO:0007669"/>
    <property type="project" value="UniProtKB-UniPathway"/>
</dbReference>
<gene>
    <name evidence="15" type="ORF">BDU57DRAFT_592317</name>
</gene>
<comment type="pathway">
    <text evidence="2">Polyol metabolism; glycerol fermentation; glycerone phosphate from glycerol (oxidative route): step 2/2.</text>
</comment>
<dbReference type="Gene3D" id="3.30.1180.20">
    <property type="entry name" value="Dihydroxyacetone kinase, domain 2"/>
    <property type="match status" value="1"/>
</dbReference>
<dbReference type="GO" id="GO:0005524">
    <property type="term" value="F:ATP binding"/>
    <property type="evidence" value="ECO:0007669"/>
    <property type="project" value="UniProtKB-KW"/>
</dbReference>
<dbReference type="Pfam" id="PF02734">
    <property type="entry name" value="Dak2"/>
    <property type="match status" value="1"/>
</dbReference>
<comment type="function">
    <text evidence="1">Catalyzes both the phosphorylation of dihydroxyacetone and of glyceraldehyde.</text>
</comment>
<dbReference type="FunFam" id="1.25.40.340:FF:000002">
    <property type="entry name" value="Dihydroxyacetone kinase, L subunit"/>
    <property type="match status" value="1"/>
</dbReference>
<dbReference type="NCBIfam" id="TIGR02361">
    <property type="entry name" value="dak_ATP"/>
    <property type="match status" value="1"/>
</dbReference>
<feature type="active site" description="Tele-hemiaminal-histidine intermediate" evidence="11">
    <location>
        <position position="219"/>
    </location>
</feature>
<evidence type="ECO:0000259" key="13">
    <source>
        <dbReference type="PROSITE" id="PS51480"/>
    </source>
</evidence>
<dbReference type="Gene3D" id="1.25.40.340">
    <property type="match status" value="1"/>
</dbReference>
<dbReference type="InterPro" id="IPR050861">
    <property type="entry name" value="Dihydroxyacetone_Kinase"/>
</dbReference>
<dbReference type="FunFam" id="3.30.1180.20:FF:000001">
    <property type="entry name" value="Dihydroxyacetone kinase 1"/>
    <property type="match status" value="1"/>
</dbReference>
<keyword evidence="6 15" id="KW-0418">Kinase</keyword>
<dbReference type="SMART" id="SM01120">
    <property type="entry name" value="Dak2"/>
    <property type="match status" value="1"/>
</dbReference>
<evidence type="ECO:0000256" key="2">
    <source>
        <dbReference type="ARBA" id="ARBA00004778"/>
    </source>
</evidence>
<evidence type="ECO:0000256" key="9">
    <source>
        <dbReference type="ARBA" id="ARBA00047974"/>
    </source>
</evidence>
<dbReference type="Proteomes" id="UP000800096">
    <property type="component" value="Unassembled WGS sequence"/>
</dbReference>
<evidence type="ECO:0000256" key="12">
    <source>
        <dbReference type="PIRSR" id="PIRSR612734-2"/>
    </source>
</evidence>
<dbReference type="GO" id="GO:0005829">
    <property type="term" value="C:cytosol"/>
    <property type="evidence" value="ECO:0007669"/>
    <property type="project" value="TreeGrafter"/>
</dbReference>
<evidence type="ECO:0000256" key="5">
    <source>
        <dbReference type="ARBA" id="ARBA00022741"/>
    </source>
</evidence>
<evidence type="ECO:0000256" key="10">
    <source>
        <dbReference type="ARBA" id="ARBA00048898"/>
    </source>
</evidence>
<feature type="binding site" evidence="12">
    <location>
        <begin position="54"/>
        <end position="57"/>
    </location>
    <ligand>
        <name>substrate</name>
    </ligand>
</feature>
<comment type="similarity">
    <text evidence="3">Belongs to the dihydroxyacetone kinase (DAK) family.</text>
</comment>
<dbReference type="InterPro" id="IPR012734">
    <property type="entry name" value="DhaK_ATP"/>
</dbReference>
<dbReference type="EMBL" id="ML979132">
    <property type="protein sequence ID" value="KAF1921540.1"/>
    <property type="molecule type" value="Genomic_DNA"/>
</dbReference>
<organism evidence="15 16">
    <name type="scientific">Ampelomyces quisqualis</name>
    <name type="common">Powdery mildew agent</name>
    <dbReference type="NCBI Taxonomy" id="50730"/>
    <lineage>
        <taxon>Eukaryota</taxon>
        <taxon>Fungi</taxon>
        <taxon>Dikarya</taxon>
        <taxon>Ascomycota</taxon>
        <taxon>Pezizomycotina</taxon>
        <taxon>Dothideomycetes</taxon>
        <taxon>Pleosporomycetidae</taxon>
        <taxon>Pleosporales</taxon>
        <taxon>Pleosporineae</taxon>
        <taxon>Phaeosphaeriaceae</taxon>
        <taxon>Ampelomyces</taxon>
    </lineage>
</organism>
<reference evidence="15" key="1">
    <citation type="journal article" date="2020" name="Stud. Mycol.">
        <title>101 Dothideomycetes genomes: a test case for predicting lifestyles and emergence of pathogens.</title>
        <authorList>
            <person name="Haridas S."/>
            <person name="Albert R."/>
            <person name="Binder M."/>
            <person name="Bloem J."/>
            <person name="Labutti K."/>
            <person name="Salamov A."/>
            <person name="Andreopoulos B."/>
            <person name="Baker S."/>
            <person name="Barry K."/>
            <person name="Bills G."/>
            <person name="Bluhm B."/>
            <person name="Cannon C."/>
            <person name="Castanera R."/>
            <person name="Culley D."/>
            <person name="Daum C."/>
            <person name="Ezra D."/>
            <person name="Gonzalez J."/>
            <person name="Henrissat B."/>
            <person name="Kuo A."/>
            <person name="Liang C."/>
            <person name="Lipzen A."/>
            <person name="Lutzoni F."/>
            <person name="Magnuson J."/>
            <person name="Mondo S."/>
            <person name="Nolan M."/>
            <person name="Ohm R."/>
            <person name="Pangilinan J."/>
            <person name="Park H.-J."/>
            <person name="Ramirez L."/>
            <person name="Alfaro M."/>
            <person name="Sun H."/>
            <person name="Tritt A."/>
            <person name="Yoshinaga Y."/>
            <person name="Zwiers L.-H."/>
            <person name="Turgeon B."/>
            <person name="Goodwin S."/>
            <person name="Spatafora J."/>
            <person name="Crous P."/>
            <person name="Grigoriev I."/>
        </authorList>
    </citation>
    <scope>NUCLEOTIDE SEQUENCE</scope>
    <source>
        <strain evidence="15">HMLAC05119</strain>
    </source>
</reference>
<evidence type="ECO:0000256" key="3">
    <source>
        <dbReference type="ARBA" id="ARBA00008757"/>
    </source>
</evidence>
<dbReference type="SUPFAM" id="SSF101473">
    <property type="entry name" value="DhaL-like"/>
    <property type="match status" value="1"/>
</dbReference>
<dbReference type="Gene3D" id="3.40.50.10440">
    <property type="entry name" value="Dihydroxyacetone kinase, domain 1"/>
    <property type="match status" value="1"/>
</dbReference>
<keyword evidence="7" id="KW-0319">Glycerol metabolism</keyword>